<dbReference type="Proteomes" id="UP000278398">
    <property type="component" value="Unassembled WGS sequence"/>
</dbReference>
<protein>
    <recommendedName>
        <fullName evidence="3">DUF5672 domain-containing protein</fullName>
    </recommendedName>
</protein>
<evidence type="ECO:0000313" key="1">
    <source>
        <dbReference type="EMBL" id="RST87073.1"/>
    </source>
</evidence>
<sequence>MTSQPAPTRRQQHPATAIVTASYAPDLERCRLLCETIDARVTGFTRHYLLVEQSDVALFRQFEGPNRVVIDEREILPGWLRSFRDPTSGFRRRIWLSTRTMPLRGWHVQQLRRIAIALQAPEDAFVYCDSDVAFVRPFDCGRFWHEGVLRLFRRENGLADRPGSEHHDWSAHAGRILGIESPPVSPHDYIATLIAWRRDTTLAMCRRIEEVTGRHWVAGIASQRMFSECMIYGRHAAEVAGMAGHVLSSEELCRVYWTGPSMSEADMKAFLHSLAPHQVAVGMQSFIGNDVGTIRRLVA</sequence>
<dbReference type="InterPro" id="IPR045499">
    <property type="entry name" value="DUF6492"/>
</dbReference>
<proteinExistence type="predicted"/>
<reference evidence="1 2" key="1">
    <citation type="submission" date="2018-12" db="EMBL/GenBank/DDBJ databases">
        <title>Mesorhizobium carbonis sp. nov., isolated from coal mine water.</title>
        <authorList>
            <person name="Xin W."/>
            <person name="Xu Z."/>
            <person name="Xiang F."/>
            <person name="Zhang J."/>
            <person name="Xi L."/>
            <person name="Liu J."/>
        </authorList>
    </citation>
    <scope>NUCLEOTIDE SEQUENCE [LARGE SCALE GENOMIC DNA]</scope>
    <source>
        <strain evidence="1 2">B2.3</strain>
    </source>
</reference>
<keyword evidence="2" id="KW-1185">Reference proteome</keyword>
<comment type="caution">
    <text evidence="1">The sequence shown here is derived from an EMBL/GenBank/DDBJ whole genome shotgun (WGS) entry which is preliminary data.</text>
</comment>
<dbReference type="EMBL" id="RWKW01000026">
    <property type="protein sequence ID" value="RST87073.1"/>
    <property type="molecule type" value="Genomic_DNA"/>
</dbReference>
<evidence type="ECO:0008006" key="3">
    <source>
        <dbReference type="Google" id="ProtNLM"/>
    </source>
</evidence>
<dbReference type="RefSeq" id="WP_126698813.1">
    <property type="nucleotide sequence ID" value="NZ_RWKW01000026.1"/>
</dbReference>
<organism evidence="1 2">
    <name type="scientific">Aquibium carbonis</name>
    <dbReference type="NCBI Taxonomy" id="2495581"/>
    <lineage>
        <taxon>Bacteria</taxon>
        <taxon>Pseudomonadati</taxon>
        <taxon>Pseudomonadota</taxon>
        <taxon>Alphaproteobacteria</taxon>
        <taxon>Hyphomicrobiales</taxon>
        <taxon>Phyllobacteriaceae</taxon>
        <taxon>Aquibium</taxon>
    </lineage>
</organism>
<dbReference type="OrthoDB" id="571298at2"/>
<gene>
    <name evidence="1" type="ORF">EJC49_07330</name>
</gene>
<accession>A0A429Z076</accession>
<name>A0A429Z076_9HYPH</name>
<dbReference type="AlphaFoldDB" id="A0A429Z076"/>
<evidence type="ECO:0000313" key="2">
    <source>
        <dbReference type="Proteomes" id="UP000278398"/>
    </source>
</evidence>
<dbReference type="Pfam" id="PF20102">
    <property type="entry name" value="DUF6492"/>
    <property type="match status" value="1"/>
</dbReference>